<comment type="subcellular location">
    <subcellularLocation>
        <location evidence="1">Membrane</location>
        <topology evidence="1">Multi-pass membrane protein</topology>
    </subcellularLocation>
</comment>
<evidence type="ECO:0000313" key="9">
    <source>
        <dbReference type="EMBL" id="CAB3379592.1"/>
    </source>
</evidence>
<evidence type="ECO:0000313" key="10">
    <source>
        <dbReference type="Proteomes" id="UP000494165"/>
    </source>
</evidence>
<feature type="transmembrane region" description="Helical" evidence="7">
    <location>
        <begin position="29"/>
        <end position="48"/>
    </location>
</feature>
<evidence type="ECO:0000256" key="2">
    <source>
        <dbReference type="ARBA" id="ARBA00022692"/>
    </source>
</evidence>
<dbReference type="GO" id="GO:0000045">
    <property type="term" value="P:autophagosome assembly"/>
    <property type="evidence" value="ECO:0007669"/>
    <property type="project" value="TreeGrafter"/>
</dbReference>
<feature type="transmembrane region" description="Helical" evidence="7">
    <location>
        <begin position="236"/>
        <end position="258"/>
    </location>
</feature>
<dbReference type="EMBL" id="CADEPI010000189">
    <property type="protein sequence ID" value="CAB3379592.1"/>
    <property type="molecule type" value="Genomic_DNA"/>
</dbReference>
<feature type="domain" description="VTT" evidence="8">
    <location>
        <begin position="105"/>
        <end position="225"/>
    </location>
</feature>
<evidence type="ECO:0000256" key="7">
    <source>
        <dbReference type="SAM" id="Phobius"/>
    </source>
</evidence>
<gene>
    <name evidence="9" type="ORF">CLODIP_2_CD07050</name>
</gene>
<organism evidence="9 10">
    <name type="scientific">Cloeon dipterum</name>
    <dbReference type="NCBI Taxonomy" id="197152"/>
    <lineage>
        <taxon>Eukaryota</taxon>
        <taxon>Metazoa</taxon>
        <taxon>Ecdysozoa</taxon>
        <taxon>Arthropoda</taxon>
        <taxon>Hexapoda</taxon>
        <taxon>Insecta</taxon>
        <taxon>Pterygota</taxon>
        <taxon>Palaeoptera</taxon>
        <taxon>Ephemeroptera</taxon>
        <taxon>Pisciforma</taxon>
        <taxon>Baetidae</taxon>
        <taxon>Cloeon</taxon>
    </lineage>
</organism>
<feature type="transmembrane region" description="Helical" evidence="7">
    <location>
        <begin position="85"/>
        <end position="105"/>
    </location>
</feature>
<feature type="transmembrane region" description="Helical" evidence="7">
    <location>
        <begin position="117"/>
        <end position="146"/>
    </location>
</feature>
<evidence type="ECO:0000256" key="3">
    <source>
        <dbReference type="ARBA" id="ARBA00022989"/>
    </source>
</evidence>
<keyword evidence="3 7" id="KW-1133">Transmembrane helix</keyword>
<dbReference type="Pfam" id="PF09335">
    <property type="entry name" value="VTT_dom"/>
    <property type="match status" value="1"/>
</dbReference>
<evidence type="ECO:0000256" key="5">
    <source>
        <dbReference type="ARBA" id="ARBA00025797"/>
    </source>
</evidence>
<evidence type="ECO:0000256" key="1">
    <source>
        <dbReference type="ARBA" id="ARBA00004141"/>
    </source>
</evidence>
<evidence type="ECO:0000256" key="4">
    <source>
        <dbReference type="ARBA" id="ARBA00023136"/>
    </source>
</evidence>
<dbReference type="PANTHER" id="PTHR43220:SF18">
    <property type="entry name" value="TRANSMEMBRANE PROTEIN 41B"/>
    <property type="match status" value="1"/>
</dbReference>
<evidence type="ECO:0000256" key="6">
    <source>
        <dbReference type="SAM" id="MobiDB-lite"/>
    </source>
</evidence>
<keyword evidence="4 7" id="KW-0472">Membrane</keyword>
<name>A0A8S1D766_9INSE</name>
<accession>A0A8S1D766</accession>
<evidence type="ECO:0000259" key="8">
    <source>
        <dbReference type="Pfam" id="PF09335"/>
    </source>
</evidence>
<keyword evidence="10" id="KW-1185">Reference proteome</keyword>
<reference evidence="9 10" key="1">
    <citation type="submission" date="2020-04" db="EMBL/GenBank/DDBJ databases">
        <authorList>
            <person name="Alioto T."/>
            <person name="Alioto T."/>
            <person name="Gomez Garrido J."/>
        </authorList>
    </citation>
    <scope>NUCLEOTIDE SEQUENCE [LARGE SCALE GENOMIC DNA]</scope>
</reference>
<feature type="compositionally biased region" description="Basic and acidic residues" evidence="6">
    <location>
        <begin position="10"/>
        <end position="20"/>
    </location>
</feature>
<keyword evidence="2 7" id="KW-0812">Transmembrane</keyword>
<dbReference type="GO" id="GO:0005789">
    <property type="term" value="C:endoplasmic reticulum membrane"/>
    <property type="evidence" value="ECO:0007669"/>
    <property type="project" value="TreeGrafter"/>
</dbReference>
<feature type="transmembrane region" description="Helical" evidence="7">
    <location>
        <begin position="203"/>
        <end position="224"/>
    </location>
</feature>
<feature type="region of interest" description="Disordered" evidence="6">
    <location>
        <begin position="1"/>
        <end position="20"/>
    </location>
</feature>
<dbReference type="Proteomes" id="UP000494165">
    <property type="component" value="Unassembled WGS sequence"/>
</dbReference>
<proteinExistence type="inferred from homology"/>
<comment type="similarity">
    <text evidence="5">Belongs to the TMEM41 family.</text>
</comment>
<feature type="transmembrane region" description="Helical" evidence="7">
    <location>
        <begin position="173"/>
        <end position="191"/>
    </location>
</feature>
<protein>
    <recommendedName>
        <fullName evidence="8">VTT domain-containing protein</fullName>
    </recommendedName>
</protein>
<dbReference type="InterPro" id="IPR032816">
    <property type="entry name" value="VTT_dom"/>
</dbReference>
<sequence length="267" mass="30396">MEVTERRHRGKDEAELPEVTKRPESTRKAFIVVGIVFIVSLLALLYVYQCFPDLEEDEIQHIKLPRDIEDAKNLGKVLYRYKDKYYFEVLMGVFISYIFLQTFAIPGSISLSILSGFLFPFPVALVLVCFCSATGATFCYLLSFLVGRRLVYKYFPDKARSWADKVNNHRSNLLNYMIFLRITPFLPNWFINITAPVIDVPMLPFWLGTFLGVAPPSFLAIQAGTTLHQMSSSGDAISWTSIILLAAFAVLSLVPVLLKSKLRDKFE</sequence>
<dbReference type="InterPro" id="IPR045014">
    <property type="entry name" value="TM41A/B"/>
</dbReference>
<dbReference type="PANTHER" id="PTHR43220">
    <property type="match status" value="1"/>
</dbReference>
<dbReference type="AlphaFoldDB" id="A0A8S1D766"/>
<comment type="caution">
    <text evidence="9">The sequence shown here is derived from an EMBL/GenBank/DDBJ whole genome shotgun (WGS) entry which is preliminary data.</text>
</comment>